<evidence type="ECO:0000256" key="2">
    <source>
        <dbReference type="ARBA" id="ARBA00009760"/>
    </source>
</evidence>
<dbReference type="Gene3D" id="3.10.270.10">
    <property type="entry name" value="Urate Oxidase"/>
    <property type="match status" value="1"/>
</dbReference>
<accession>A0A9X4KWV8</accession>
<dbReference type="InterPro" id="IPR002042">
    <property type="entry name" value="Uricase"/>
</dbReference>
<protein>
    <recommendedName>
        <fullName evidence="3">factor independent urate hydroxylase</fullName>
        <ecNumber evidence="3">1.7.3.3</ecNumber>
    </recommendedName>
    <alternativeName>
        <fullName evidence="6">Urate oxidase</fullName>
    </alternativeName>
</protein>
<comment type="similarity">
    <text evidence="2">Belongs to the uricase family.</text>
</comment>
<keyword evidence="8" id="KW-1185">Reference proteome</keyword>
<dbReference type="PANTHER" id="PTHR42874:SF1">
    <property type="entry name" value="URICASE"/>
    <property type="match status" value="1"/>
</dbReference>
<dbReference type="EMBL" id="JAPDIA010000008">
    <property type="protein sequence ID" value="MDG0812779.1"/>
    <property type="molecule type" value="Genomic_DNA"/>
</dbReference>
<dbReference type="SUPFAM" id="SSF55620">
    <property type="entry name" value="Tetrahydrobiopterin biosynthesis enzymes-like"/>
    <property type="match status" value="1"/>
</dbReference>
<reference evidence="7" key="1">
    <citation type="submission" date="2022-10" db="EMBL/GenBank/DDBJ databases">
        <title>Comparative genomic analysis of Cohnella hashimotonis sp. nov., isolated from the International Space Station.</title>
        <authorList>
            <person name="Simpson A."/>
            <person name="Venkateswaran K."/>
        </authorList>
    </citation>
    <scope>NUCLEOTIDE SEQUENCE</scope>
    <source>
        <strain evidence="7">DSM 28161</strain>
    </source>
</reference>
<dbReference type="GO" id="GO:0019628">
    <property type="term" value="P:urate catabolic process"/>
    <property type="evidence" value="ECO:0007669"/>
    <property type="project" value="TreeGrafter"/>
</dbReference>
<dbReference type="PANTHER" id="PTHR42874">
    <property type="entry name" value="URICASE"/>
    <property type="match status" value="1"/>
</dbReference>
<comment type="pathway">
    <text evidence="1">Purine metabolism; urate degradation; (S)-allantoin from urate: step 1/3.</text>
</comment>
<dbReference type="EC" id="1.7.3.3" evidence="3"/>
<dbReference type="RefSeq" id="WP_277536282.1">
    <property type="nucleotide sequence ID" value="NZ_JAPDIA010000008.1"/>
</dbReference>
<keyword evidence="5" id="KW-0560">Oxidoreductase</keyword>
<evidence type="ECO:0000256" key="3">
    <source>
        <dbReference type="ARBA" id="ARBA00012598"/>
    </source>
</evidence>
<evidence type="ECO:0000313" key="8">
    <source>
        <dbReference type="Proteomes" id="UP001153404"/>
    </source>
</evidence>
<dbReference type="GO" id="GO:0004846">
    <property type="term" value="F:urate oxidase activity"/>
    <property type="evidence" value="ECO:0007669"/>
    <property type="project" value="UniProtKB-EC"/>
</dbReference>
<dbReference type="AlphaFoldDB" id="A0A9X4KWV8"/>
<dbReference type="GO" id="GO:0006145">
    <property type="term" value="P:purine nucleobase catabolic process"/>
    <property type="evidence" value="ECO:0007669"/>
    <property type="project" value="TreeGrafter"/>
</dbReference>
<name>A0A9X4KWV8_9BACL</name>
<evidence type="ECO:0000313" key="7">
    <source>
        <dbReference type="EMBL" id="MDG0812779.1"/>
    </source>
</evidence>
<evidence type="ECO:0000256" key="5">
    <source>
        <dbReference type="ARBA" id="ARBA00023002"/>
    </source>
</evidence>
<sequence length="144" mass="15827">MLNLPSGRTLYYGKGDVLVYRTYAKPLEIVPIPESPFAGNRNVIFAHNVRFAVSGQSLLTSFTEGDNGKVVATDSMKNFLLRQAASFQGCATEELLCFLGERFLETYPHIESVEISADRLPFQPVEVPGPGGILRQQPRIPAVA</sequence>
<evidence type="ECO:0000256" key="1">
    <source>
        <dbReference type="ARBA" id="ARBA00004831"/>
    </source>
</evidence>
<dbReference type="Pfam" id="PF01014">
    <property type="entry name" value="Uricase"/>
    <property type="match status" value="1"/>
</dbReference>
<evidence type="ECO:0000256" key="4">
    <source>
        <dbReference type="ARBA" id="ARBA00022631"/>
    </source>
</evidence>
<keyword evidence="4" id="KW-0659">Purine metabolism</keyword>
<dbReference type="Proteomes" id="UP001153404">
    <property type="component" value="Unassembled WGS sequence"/>
</dbReference>
<organism evidence="7 8">
    <name type="scientific">Cohnella rhizosphaerae</name>
    <dbReference type="NCBI Taxonomy" id="1457232"/>
    <lineage>
        <taxon>Bacteria</taxon>
        <taxon>Bacillati</taxon>
        <taxon>Bacillota</taxon>
        <taxon>Bacilli</taxon>
        <taxon>Bacillales</taxon>
        <taxon>Paenibacillaceae</taxon>
        <taxon>Cohnella</taxon>
    </lineage>
</organism>
<evidence type="ECO:0000256" key="6">
    <source>
        <dbReference type="ARBA" id="ARBA00031317"/>
    </source>
</evidence>
<gene>
    <name evidence="7" type="ORF">OMP40_28245</name>
</gene>
<comment type="caution">
    <text evidence="7">The sequence shown here is derived from an EMBL/GenBank/DDBJ whole genome shotgun (WGS) entry which is preliminary data.</text>
</comment>
<proteinExistence type="inferred from homology"/>